<dbReference type="Proteomes" id="UP001061958">
    <property type="component" value="Unassembled WGS sequence"/>
</dbReference>
<evidence type="ECO:0000259" key="1">
    <source>
        <dbReference type="Pfam" id="PF06094"/>
    </source>
</evidence>
<keyword evidence="3" id="KW-1185">Reference proteome</keyword>
<gene>
    <name evidence="2" type="ORF">GpartN1_g2490.t1</name>
</gene>
<proteinExistence type="predicted"/>
<dbReference type="CDD" id="cd06661">
    <property type="entry name" value="GGCT_like"/>
    <property type="match status" value="1"/>
</dbReference>
<evidence type="ECO:0000313" key="2">
    <source>
        <dbReference type="EMBL" id="GJQ10699.1"/>
    </source>
</evidence>
<dbReference type="SUPFAM" id="SSF110857">
    <property type="entry name" value="Gamma-glutamyl cyclotransferase-like"/>
    <property type="match status" value="1"/>
</dbReference>
<dbReference type="AlphaFoldDB" id="A0A9C7PUY0"/>
<accession>A0A9C7PUY0</accession>
<dbReference type="OrthoDB" id="10595782at2759"/>
<evidence type="ECO:0000313" key="3">
    <source>
        <dbReference type="Proteomes" id="UP001061958"/>
    </source>
</evidence>
<reference evidence="2" key="1">
    <citation type="journal article" date="2022" name="Proc. Natl. Acad. Sci. U.S.A.">
        <title>Life cycle and functional genomics of the unicellular red alga Galdieria for elucidating algal and plant evolution and industrial use.</title>
        <authorList>
            <person name="Hirooka S."/>
            <person name="Itabashi T."/>
            <person name="Ichinose T.M."/>
            <person name="Onuma R."/>
            <person name="Fujiwara T."/>
            <person name="Yamashita S."/>
            <person name="Jong L.W."/>
            <person name="Tomita R."/>
            <person name="Iwane A.H."/>
            <person name="Miyagishima S.Y."/>
        </authorList>
    </citation>
    <scope>NUCLEOTIDE SEQUENCE</scope>
    <source>
        <strain evidence="2">NBRC 102759</strain>
    </source>
</reference>
<feature type="domain" description="Gamma-glutamylcyclotransferase AIG2-like" evidence="1">
    <location>
        <begin position="3"/>
        <end position="140"/>
    </location>
</feature>
<dbReference type="InterPro" id="IPR009288">
    <property type="entry name" value="AIG2-like_dom"/>
</dbReference>
<organism evidence="2 3">
    <name type="scientific">Galdieria partita</name>
    <dbReference type="NCBI Taxonomy" id="83374"/>
    <lineage>
        <taxon>Eukaryota</taxon>
        <taxon>Rhodophyta</taxon>
        <taxon>Bangiophyceae</taxon>
        <taxon>Galdieriales</taxon>
        <taxon>Galdieriaceae</taxon>
        <taxon>Galdieria</taxon>
    </lineage>
</organism>
<dbReference type="EMBL" id="BQMJ01000017">
    <property type="protein sequence ID" value="GJQ10699.1"/>
    <property type="molecule type" value="Genomic_DNA"/>
</dbReference>
<sequence>MFVFVYGTLRNACKKYRKFLDFQVPDVLDKYAVDRGLATLSGYHMWDLGSYPGIFPVAPKEENVVTGELFSFEADVSDLLLSTLDDYEGCHPSVALPHEYERVTEIVFSSEEQEYVNSWIYRLTTPPPSTYPVIVSGDYSIFLSSKYQLRT</sequence>
<comment type="caution">
    <text evidence="2">The sequence shown here is derived from an EMBL/GenBank/DDBJ whole genome shotgun (WGS) entry which is preliminary data.</text>
</comment>
<dbReference type="Gene3D" id="3.10.490.10">
    <property type="entry name" value="Gamma-glutamyl cyclotransferase-like"/>
    <property type="match status" value="1"/>
</dbReference>
<dbReference type="InterPro" id="IPR036568">
    <property type="entry name" value="GGCT-like_sf"/>
</dbReference>
<protein>
    <recommendedName>
        <fullName evidence="1">Gamma-glutamylcyclotransferase AIG2-like domain-containing protein</fullName>
    </recommendedName>
</protein>
<dbReference type="InterPro" id="IPR013024">
    <property type="entry name" value="GGCT-like"/>
</dbReference>
<dbReference type="Pfam" id="PF06094">
    <property type="entry name" value="GGACT"/>
    <property type="match status" value="1"/>
</dbReference>
<reference evidence="2" key="2">
    <citation type="submission" date="2022-01" db="EMBL/GenBank/DDBJ databases">
        <authorList>
            <person name="Hirooka S."/>
            <person name="Miyagishima S.Y."/>
        </authorList>
    </citation>
    <scope>NUCLEOTIDE SEQUENCE</scope>
    <source>
        <strain evidence="2">NBRC 102759</strain>
    </source>
</reference>
<name>A0A9C7PUY0_9RHOD</name>